<keyword evidence="2" id="KW-1185">Reference proteome</keyword>
<organism evidence="1 2">
    <name type="scientific">Triangularia setosa</name>
    <dbReference type="NCBI Taxonomy" id="2587417"/>
    <lineage>
        <taxon>Eukaryota</taxon>
        <taxon>Fungi</taxon>
        <taxon>Dikarya</taxon>
        <taxon>Ascomycota</taxon>
        <taxon>Pezizomycotina</taxon>
        <taxon>Sordariomycetes</taxon>
        <taxon>Sordariomycetidae</taxon>
        <taxon>Sordariales</taxon>
        <taxon>Podosporaceae</taxon>
        <taxon>Triangularia</taxon>
    </lineage>
</organism>
<reference evidence="1" key="1">
    <citation type="journal article" date="2023" name="Mol. Phylogenet. Evol.">
        <title>Genome-scale phylogeny and comparative genomics of the fungal order Sordariales.</title>
        <authorList>
            <person name="Hensen N."/>
            <person name="Bonometti L."/>
            <person name="Westerberg I."/>
            <person name="Brannstrom I.O."/>
            <person name="Guillou S."/>
            <person name="Cros-Aarteil S."/>
            <person name="Calhoun S."/>
            <person name="Haridas S."/>
            <person name="Kuo A."/>
            <person name="Mondo S."/>
            <person name="Pangilinan J."/>
            <person name="Riley R."/>
            <person name="LaButti K."/>
            <person name="Andreopoulos B."/>
            <person name="Lipzen A."/>
            <person name="Chen C."/>
            <person name="Yan M."/>
            <person name="Daum C."/>
            <person name="Ng V."/>
            <person name="Clum A."/>
            <person name="Steindorff A."/>
            <person name="Ohm R.A."/>
            <person name="Martin F."/>
            <person name="Silar P."/>
            <person name="Natvig D.O."/>
            <person name="Lalanne C."/>
            <person name="Gautier V."/>
            <person name="Ament-Velasquez S.L."/>
            <person name="Kruys A."/>
            <person name="Hutchinson M.I."/>
            <person name="Powell A.J."/>
            <person name="Barry K."/>
            <person name="Miller A.N."/>
            <person name="Grigoriev I.V."/>
            <person name="Debuchy R."/>
            <person name="Gladieux P."/>
            <person name="Hiltunen Thoren M."/>
            <person name="Johannesson H."/>
        </authorList>
    </citation>
    <scope>NUCLEOTIDE SEQUENCE</scope>
    <source>
        <strain evidence="1">CBS 892.96</strain>
    </source>
</reference>
<proteinExistence type="predicted"/>
<dbReference type="Proteomes" id="UP001302321">
    <property type="component" value="Unassembled WGS sequence"/>
</dbReference>
<protein>
    <submittedName>
        <fullName evidence="1">Uncharacterized protein</fullName>
    </submittedName>
</protein>
<dbReference type="AlphaFoldDB" id="A0AAN7AB87"/>
<sequence length="147" mass="16374">MFKAINYGDYTVACMCFNELVETALLLMLDEEHGSAPRHSQLQGIIQQFIFDRASEIVIHQGDVIVSNLTVDYGLNHLRGVSIAQFLGRIETEIEGVDIYRNTNSEPGGHEPRLVVFPNTKGLGVSPFGDTTLRKLVWDIETPSILV</sequence>
<gene>
    <name evidence="1" type="ORF">QBC36DRAFT_287259</name>
</gene>
<name>A0AAN7AB87_9PEZI</name>
<comment type="caution">
    <text evidence="1">The sequence shown here is derived from an EMBL/GenBank/DDBJ whole genome shotgun (WGS) entry which is preliminary data.</text>
</comment>
<dbReference type="EMBL" id="MU866110">
    <property type="protein sequence ID" value="KAK4179785.1"/>
    <property type="molecule type" value="Genomic_DNA"/>
</dbReference>
<reference evidence="1" key="2">
    <citation type="submission" date="2023-05" db="EMBL/GenBank/DDBJ databases">
        <authorList>
            <consortium name="Lawrence Berkeley National Laboratory"/>
            <person name="Steindorff A."/>
            <person name="Hensen N."/>
            <person name="Bonometti L."/>
            <person name="Westerberg I."/>
            <person name="Brannstrom I.O."/>
            <person name="Guillou S."/>
            <person name="Cros-Aarteil S."/>
            <person name="Calhoun S."/>
            <person name="Haridas S."/>
            <person name="Kuo A."/>
            <person name="Mondo S."/>
            <person name="Pangilinan J."/>
            <person name="Riley R."/>
            <person name="Labutti K."/>
            <person name="Andreopoulos B."/>
            <person name="Lipzen A."/>
            <person name="Chen C."/>
            <person name="Yanf M."/>
            <person name="Daum C."/>
            <person name="Ng V."/>
            <person name="Clum A."/>
            <person name="Ohm R."/>
            <person name="Martin F."/>
            <person name="Silar P."/>
            <person name="Natvig D."/>
            <person name="Lalanne C."/>
            <person name="Gautier V."/>
            <person name="Ament-Velasquez S.L."/>
            <person name="Kruys A."/>
            <person name="Hutchinson M.I."/>
            <person name="Powell A.J."/>
            <person name="Barry K."/>
            <person name="Miller A.N."/>
            <person name="Grigoriev I.V."/>
            <person name="Debuchy R."/>
            <person name="Gladieux P."/>
            <person name="Thoren M.H."/>
            <person name="Johannesson H."/>
        </authorList>
    </citation>
    <scope>NUCLEOTIDE SEQUENCE</scope>
    <source>
        <strain evidence="1">CBS 892.96</strain>
    </source>
</reference>
<evidence type="ECO:0000313" key="2">
    <source>
        <dbReference type="Proteomes" id="UP001302321"/>
    </source>
</evidence>
<accession>A0AAN7AB87</accession>
<evidence type="ECO:0000313" key="1">
    <source>
        <dbReference type="EMBL" id="KAK4179785.1"/>
    </source>
</evidence>